<name>A0A423V858_9PEZI</name>
<proteinExistence type="predicted"/>
<keyword evidence="2" id="KW-1185">Reference proteome</keyword>
<organism evidence="1 2">
    <name type="scientific">Cytospora schulzeri</name>
    <dbReference type="NCBI Taxonomy" id="448051"/>
    <lineage>
        <taxon>Eukaryota</taxon>
        <taxon>Fungi</taxon>
        <taxon>Dikarya</taxon>
        <taxon>Ascomycota</taxon>
        <taxon>Pezizomycotina</taxon>
        <taxon>Sordariomycetes</taxon>
        <taxon>Sordariomycetidae</taxon>
        <taxon>Diaporthales</taxon>
        <taxon>Cytosporaceae</taxon>
        <taxon>Cytospora</taxon>
    </lineage>
</organism>
<comment type="caution">
    <text evidence="1">The sequence shown here is derived from an EMBL/GenBank/DDBJ whole genome shotgun (WGS) entry which is preliminary data.</text>
</comment>
<dbReference type="Pfam" id="PF02458">
    <property type="entry name" value="Transferase"/>
    <property type="match status" value="1"/>
</dbReference>
<dbReference type="EMBL" id="LKEA01000111">
    <property type="protein sequence ID" value="ROV87003.1"/>
    <property type="molecule type" value="Genomic_DNA"/>
</dbReference>
<dbReference type="STRING" id="356882.A0A423V858"/>
<dbReference type="Proteomes" id="UP000283895">
    <property type="component" value="Unassembled WGS sequence"/>
</dbReference>
<dbReference type="Gene3D" id="3.30.559.10">
    <property type="entry name" value="Chloramphenicol acetyltransferase-like domain"/>
    <property type="match status" value="1"/>
</dbReference>
<evidence type="ECO:0000313" key="1">
    <source>
        <dbReference type="EMBL" id="ROV87003.1"/>
    </source>
</evidence>
<accession>A0A423V858</accession>
<sequence length="223" mass="24013">MATLPLETAHFRISTRVIQDLRARLQKHLPAGARLSSNDVICAMMWSATTHAMTNLESARSLGDGTDCWFTSPDGDKATVSMGLSVDMRRRLDPQIPKSFIGNALAMAWPTVSRSSLLDAANASPCATSSSPLASLSEVASCVRKSQESLEGKHFRKLVAYLGAHGNMATRLQWGPGPNSTNMVAATWRGLSVVDSLYWGGDVGECDAVRTVLPTYNAESEKL</sequence>
<dbReference type="AlphaFoldDB" id="A0A423V858"/>
<gene>
    <name evidence="1" type="ORF">VMCG_10822</name>
</gene>
<dbReference type="OrthoDB" id="1862401at2759"/>
<protein>
    <submittedName>
        <fullName evidence="1">Uncharacterized protein</fullName>
    </submittedName>
</protein>
<evidence type="ECO:0000313" key="2">
    <source>
        <dbReference type="Proteomes" id="UP000283895"/>
    </source>
</evidence>
<dbReference type="InterPro" id="IPR023213">
    <property type="entry name" value="CAT-like_dom_sf"/>
</dbReference>
<reference evidence="1 2" key="1">
    <citation type="submission" date="2015-09" db="EMBL/GenBank/DDBJ databases">
        <title>Host preference determinants of Valsa canker pathogens revealed by comparative genomics.</title>
        <authorList>
            <person name="Yin Z."/>
            <person name="Huang L."/>
        </authorList>
    </citation>
    <scope>NUCLEOTIDE SEQUENCE [LARGE SCALE GENOMIC DNA]</scope>
    <source>
        <strain evidence="1 2">03-1</strain>
    </source>
</reference>